<comment type="caution">
    <text evidence="2">The sequence shown here is derived from an EMBL/GenBank/DDBJ whole genome shotgun (WGS) entry which is preliminary data.</text>
</comment>
<feature type="transmembrane region" description="Helical" evidence="1">
    <location>
        <begin position="85"/>
        <end position="101"/>
    </location>
</feature>
<reference evidence="3" key="1">
    <citation type="journal article" date="2019" name="Int. J. Syst. Evol. Microbiol.">
        <title>The Global Catalogue of Microorganisms (GCM) 10K type strain sequencing project: providing services to taxonomists for standard genome sequencing and annotation.</title>
        <authorList>
            <consortium name="The Broad Institute Genomics Platform"/>
            <consortium name="The Broad Institute Genome Sequencing Center for Infectious Disease"/>
            <person name="Wu L."/>
            <person name="Ma J."/>
        </authorList>
    </citation>
    <scope>NUCLEOTIDE SEQUENCE [LARGE SCALE GENOMIC DNA]</scope>
    <source>
        <strain evidence="3">JCM 17927</strain>
    </source>
</reference>
<evidence type="ECO:0000313" key="2">
    <source>
        <dbReference type="EMBL" id="GAA4460476.1"/>
    </source>
</evidence>
<keyword evidence="1" id="KW-1133">Transmembrane helix</keyword>
<feature type="transmembrane region" description="Helical" evidence="1">
    <location>
        <begin position="113"/>
        <end position="135"/>
    </location>
</feature>
<dbReference type="Proteomes" id="UP001501175">
    <property type="component" value="Unassembled WGS sequence"/>
</dbReference>
<sequence>MRSLQQRLPGFKATCILVGVLDMLFAGSMFAQGIVNGMAQFKVPSGVLTAPHYIDAMFFVFLHMFMIGILIILIGVLAEDPAKKVWVARVLVVVHAVYAYFDIQSSDNYFGNALYQGPASVIPVYIDLFYILLFLRLSFAKTAPKPVTEPAAVTTKRKGKPARLS</sequence>
<dbReference type="EMBL" id="BAABHD010000032">
    <property type="protein sequence ID" value="GAA4460476.1"/>
    <property type="molecule type" value="Genomic_DNA"/>
</dbReference>
<keyword evidence="1" id="KW-0472">Membrane</keyword>
<protein>
    <submittedName>
        <fullName evidence="2">Uncharacterized protein</fullName>
    </submittedName>
</protein>
<keyword evidence="3" id="KW-1185">Reference proteome</keyword>
<evidence type="ECO:0000313" key="3">
    <source>
        <dbReference type="Proteomes" id="UP001501175"/>
    </source>
</evidence>
<proteinExistence type="predicted"/>
<dbReference type="RefSeq" id="WP_345245430.1">
    <property type="nucleotide sequence ID" value="NZ_BAABHD010000032.1"/>
</dbReference>
<accession>A0ABP8N360</accession>
<evidence type="ECO:0000256" key="1">
    <source>
        <dbReference type="SAM" id="Phobius"/>
    </source>
</evidence>
<feature type="transmembrane region" description="Helical" evidence="1">
    <location>
        <begin position="57"/>
        <end position="78"/>
    </location>
</feature>
<gene>
    <name evidence="2" type="ORF">GCM10023189_35640</name>
</gene>
<organism evidence="2 3">
    <name type="scientific">Nibrella saemangeumensis</name>
    <dbReference type="NCBI Taxonomy" id="1084526"/>
    <lineage>
        <taxon>Bacteria</taxon>
        <taxon>Pseudomonadati</taxon>
        <taxon>Bacteroidota</taxon>
        <taxon>Cytophagia</taxon>
        <taxon>Cytophagales</taxon>
        <taxon>Spirosomataceae</taxon>
        <taxon>Nibrella</taxon>
    </lineage>
</organism>
<name>A0ABP8N360_9BACT</name>
<keyword evidence="1" id="KW-0812">Transmembrane</keyword>